<dbReference type="OrthoDB" id="9842811at2"/>
<feature type="transmembrane region" description="Helical" evidence="1">
    <location>
        <begin position="55"/>
        <end position="79"/>
    </location>
</feature>
<dbReference type="AlphaFoldDB" id="B0VHH2"/>
<dbReference type="EMBL" id="CU466930">
    <property type="protein sequence ID" value="CAO80787.1"/>
    <property type="molecule type" value="Genomic_DNA"/>
</dbReference>
<reference evidence="2 3" key="1">
    <citation type="journal article" date="2008" name="J. Bacteriol.">
        <title>'Candidatus Cloacamonas acidaminovorans': genome sequence reconstruction provides a first glimpse of a new bacterial division.</title>
        <authorList>
            <person name="Pelletier E."/>
            <person name="Kreimeyer A."/>
            <person name="Bocs S."/>
            <person name="Rouy Z."/>
            <person name="Gyapay G."/>
            <person name="Chouari R."/>
            <person name="Riviere D."/>
            <person name="Ganesan A."/>
            <person name="Daegelen P."/>
            <person name="Sghir A."/>
            <person name="Cohen G.N."/>
            <person name="Medigue C."/>
            <person name="Weissenbach J."/>
            <person name="Le Paslier D."/>
        </authorList>
    </citation>
    <scope>NUCLEOTIDE SEQUENCE [LARGE SCALE GENOMIC DNA]</scope>
    <source>
        <strain evidence="3">Evry</strain>
    </source>
</reference>
<gene>
    <name evidence="2" type="ordered locus">CLOAM0914</name>
</gene>
<name>B0VHH2_CLOAI</name>
<evidence type="ECO:0000313" key="2">
    <source>
        <dbReference type="EMBL" id="CAO80787.1"/>
    </source>
</evidence>
<feature type="transmembrane region" description="Helical" evidence="1">
    <location>
        <begin position="208"/>
        <end position="234"/>
    </location>
</feature>
<evidence type="ECO:0000256" key="1">
    <source>
        <dbReference type="SAM" id="Phobius"/>
    </source>
</evidence>
<feature type="transmembrane region" description="Helical" evidence="1">
    <location>
        <begin position="134"/>
        <end position="157"/>
    </location>
</feature>
<keyword evidence="3" id="KW-1185">Reference proteome</keyword>
<dbReference type="HOGENOM" id="CLU_1048472_0_0_0"/>
<evidence type="ECO:0008006" key="4">
    <source>
        <dbReference type="Google" id="ProtNLM"/>
    </source>
</evidence>
<dbReference type="RefSeq" id="WP_015424645.1">
    <property type="nucleotide sequence ID" value="NC_020449.1"/>
</dbReference>
<feature type="transmembrane region" description="Helical" evidence="1">
    <location>
        <begin position="91"/>
        <end position="113"/>
    </location>
</feature>
<accession>B0VHH2</accession>
<dbReference type="KEGG" id="caci:CLOAM0914"/>
<organism evidence="2 3">
    <name type="scientific">Cloacimonas acidaminovorans (strain Evry)</name>
    <dbReference type="NCBI Taxonomy" id="459349"/>
    <lineage>
        <taxon>Bacteria</taxon>
        <taxon>Pseudomonadati</taxon>
        <taxon>Candidatus Cloacimonadota</taxon>
        <taxon>Candidatus Cloacimonadia</taxon>
        <taxon>Candidatus Cloacimonadales</taxon>
        <taxon>Candidatus Cloacimonadaceae</taxon>
        <taxon>Candidatus Cloacimonas</taxon>
    </lineage>
</organism>
<keyword evidence="1" id="KW-0472">Membrane</keyword>
<protein>
    <recommendedName>
        <fullName evidence="4">DUF975 family protein</fullName>
    </recommendedName>
</protein>
<sequence length="265" mass="30883">MRCKYCNARLAVHDIWCMQCGKQTPVIKNELYSMKSFSETWKAYKSKMSSSLPGAGFAIILGLIPIAVLIWLFSGIIQLECNTATQMLLNLFIKSLAFSLFIPFILIAFNPICKHNDYHLKLSEMFSALRSYPRYFLWTLINALYFCLIYIICFGLPNFASAPILRLVWLVLVNYWVAIALPSLVLMEEMSYNPWKAIKKSYQHFQDVRWNIYLLVLVLAILNALGCLFFWLLLIPEALILPLSLYALRDYTRRLIDFELLNYRL</sequence>
<keyword evidence="1" id="KW-1133">Transmembrane helix</keyword>
<dbReference type="STRING" id="459349.CLOAM0914"/>
<dbReference type="Proteomes" id="UP000002019">
    <property type="component" value="Chromosome"/>
</dbReference>
<evidence type="ECO:0000313" key="3">
    <source>
        <dbReference type="Proteomes" id="UP000002019"/>
    </source>
</evidence>
<keyword evidence="1" id="KW-0812">Transmembrane</keyword>
<feature type="transmembrane region" description="Helical" evidence="1">
    <location>
        <begin position="163"/>
        <end position="187"/>
    </location>
</feature>
<proteinExistence type="predicted"/>